<dbReference type="RefSeq" id="WP_126827752.1">
    <property type="nucleotide sequence ID" value="NZ_PIQG01000003.1"/>
</dbReference>
<proteinExistence type="inferred from homology"/>
<dbReference type="EMBL" id="PIQG01000003">
    <property type="protein sequence ID" value="RUO76789.1"/>
    <property type="molecule type" value="Genomic_DNA"/>
</dbReference>
<comment type="similarity">
    <text evidence="12 14">Belongs to the TonB-dependent receptor family.</text>
</comment>
<evidence type="ECO:0000256" key="4">
    <source>
        <dbReference type="ARBA" id="ARBA00022496"/>
    </source>
</evidence>
<evidence type="ECO:0000256" key="11">
    <source>
        <dbReference type="ARBA" id="ARBA00023237"/>
    </source>
</evidence>
<comment type="caution">
    <text evidence="17">The sequence shown here is derived from an EMBL/GenBank/DDBJ whole genome shotgun (WGS) entry which is preliminary data.</text>
</comment>
<sequence>MSKITSVIVTTLGILPVLGLAQETDSAVDEAVSATEVIVVHGEYRRTPVNQVASSVAVIDRESIASRAATHTEELLNGLANINFAGGSSRARFIQIRGIGERSQFVDPISASVGILFDGIQYSGLGQVMQLFDVSQVEVYRGPQSGRFGADGLAGMIVLESTRAAEQSKGLWHLGIGNYGERQGGLALGGELGRLGRAQLSVYQQRTDGFTENAYLQRDDTQSRSERMVRLNVFTDLSDHWQVRTTLHQFKQDNGYDAFSLDNTRTTLSDEPGEDDLSSRAQRLELSYLGWNTSELQLSGSWLSADSLYSYDEDWSYVGIAPGWEYSSVDAYRRDRNDRTFEIRWQSTQPLALWGYQHDWVVGYHDYRRSVDLQRNFLNFDTYQPDQFNSRYSDERRAIYGEWTTELSSAWRLTQGLRLERYDNDYNDSQQVAAKPQDTMWGGRLSLSYSPEATALWYGTLARGYKIGGVNGEALGKVEGSGLTDLTEFLLARSTFAPELLTSFELGYKWQAPAADLQTTIALFSQWRDDVQLKGWVNRDQAFVGYIQNAASGRNQGLELQLQWQPSQVFEVSAQLGLLDTQIEGFITEEGIDMSGREQAHAPRYQGNIQLDYDLSDALKLTLQGDFKDSFYYSDSHFGKSDALRQLHARLSWQLAQWQLSFWGRNLTDQQVGTRGFFFGNDPRIEYEDRLYQQWGEPRRVGLSVQYAF</sequence>
<dbReference type="OrthoDB" id="127311at2"/>
<keyword evidence="5 12" id="KW-0812">Transmembrane</keyword>
<accession>A0A432ZFV5</accession>
<dbReference type="GO" id="GO:0006826">
    <property type="term" value="P:iron ion transport"/>
    <property type="evidence" value="ECO:0007669"/>
    <property type="project" value="UniProtKB-KW"/>
</dbReference>
<evidence type="ECO:0000259" key="15">
    <source>
        <dbReference type="Pfam" id="PF00593"/>
    </source>
</evidence>
<keyword evidence="18" id="KW-1185">Reference proteome</keyword>
<evidence type="ECO:0000313" key="18">
    <source>
        <dbReference type="Proteomes" id="UP000288279"/>
    </source>
</evidence>
<keyword evidence="8" id="KW-0406">Ion transport</keyword>
<dbReference type="GO" id="GO:0009279">
    <property type="term" value="C:cell outer membrane"/>
    <property type="evidence" value="ECO:0007669"/>
    <property type="project" value="UniProtKB-SubCell"/>
</dbReference>
<dbReference type="SUPFAM" id="SSF56935">
    <property type="entry name" value="Porins"/>
    <property type="match status" value="1"/>
</dbReference>
<evidence type="ECO:0000256" key="12">
    <source>
        <dbReference type="PROSITE-ProRule" id="PRU01360"/>
    </source>
</evidence>
<evidence type="ECO:0000256" key="5">
    <source>
        <dbReference type="ARBA" id="ARBA00022692"/>
    </source>
</evidence>
<dbReference type="InterPro" id="IPR010917">
    <property type="entry name" value="TonB_rcpt_CS"/>
</dbReference>
<evidence type="ECO:0000313" key="17">
    <source>
        <dbReference type="EMBL" id="RUO76789.1"/>
    </source>
</evidence>
<comment type="subcellular location">
    <subcellularLocation>
        <location evidence="1 12">Cell outer membrane</location>
        <topology evidence="1 12">Multi-pass membrane protein</topology>
    </subcellularLocation>
</comment>
<feature type="domain" description="TonB-dependent receptor plug" evidence="16">
    <location>
        <begin position="49"/>
        <end position="155"/>
    </location>
</feature>
<keyword evidence="6" id="KW-0732">Signal</keyword>
<dbReference type="InterPro" id="IPR039426">
    <property type="entry name" value="TonB-dep_rcpt-like"/>
</dbReference>
<evidence type="ECO:0000256" key="7">
    <source>
        <dbReference type="ARBA" id="ARBA00023004"/>
    </source>
</evidence>
<dbReference type="PANTHER" id="PTHR32552:SF81">
    <property type="entry name" value="TONB-DEPENDENT OUTER MEMBRANE RECEPTOR"/>
    <property type="match status" value="1"/>
</dbReference>
<dbReference type="PROSITE" id="PS01156">
    <property type="entry name" value="TONB_DEPENDENT_REC_2"/>
    <property type="match status" value="1"/>
</dbReference>
<evidence type="ECO:0000256" key="8">
    <source>
        <dbReference type="ARBA" id="ARBA00023065"/>
    </source>
</evidence>
<evidence type="ECO:0008006" key="19">
    <source>
        <dbReference type="Google" id="ProtNLM"/>
    </source>
</evidence>
<evidence type="ECO:0000256" key="2">
    <source>
        <dbReference type="ARBA" id="ARBA00022448"/>
    </source>
</evidence>
<evidence type="ECO:0000256" key="3">
    <source>
        <dbReference type="ARBA" id="ARBA00022452"/>
    </source>
</evidence>
<keyword evidence="3 12" id="KW-1134">Transmembrane beta strand</keyword>
<keyword evidence="10 12" id="KW-0472">Membrane</keyword>
<evidence type="ECO:0000256" key="14">
    <source>
        <dbReference type="RuleBase" id="RU003357"/>
    </source>
</evidence>
<dbReference type="InterPro" id="IPR000531">
    <property type="entry name" value="Beta-barrel_TonB"/>
</dbReference>
<dbReference type="InterPro" id="IPR012910">
    <property type="entry name" value="Plug_dom"/>
</dbReference>
<evidence type="ECO:0000259" key="16">
    <source>
        <dbReference type="Pfam" id="PF07715"/>
    </source>
</evidence>
<keyword evidence="11 12" id="KW-0998">Cell outer membrane</keyword>
<dbReference type="PROSITE" id="PS52016">
    <property type="entry name" value="TONB_DEPENDENT_REC_3"/>
    <property type="match status" value="1"/>
</dbReference>
<dbReference type="Proteomes" id="UP000288279">
    <property type="component" value="Unassembled WGS sequence"/>
</dbReference>
<dbReference type="Pfam" id="PF07715">
    <property type="entry name" value="Plug"/>
    <property type="match status" value="1"/>
</dbReference>
<dbReference type="PANTHER" id="PTHR32552">
    <property type="entry name" value="FERRICHROME IRON RECEPTOR-RELATED"/>
    <property type="match status" value="1"/>
</dbReference>
<protein>
    <recommendedName>
        <fullName evidence="19">TonB-dependent receptor</fullName>
    </recommendedName>
</protein>
<evidence type="ECO:0000256" key="10">
    <source>
        <dbReference type="ARBA" id="ARBA00023136"/>
    </source>
</evidence>
<name>A0A432ZFV5_9GAMM</name>
<feature type="domain" description="TonB-dependent receptor-like beta-barrel" evidence="15">
    <location>
        <begin position="245"/>
        <end position="667"/>
    </location>
</feature>
<evidence type="ECO:0000256" key="1">
    <source>
        <dbReference type="ARBA" id="ARBA00004571"/>
    </source>
</evidence>
<keyword evidence="4" id="KW-0410">Iron transport</keyword>
<keyword evidence="2 12" id="KW-0813">Transport</keyword>
<dbReference type="AlphaFoldDB" id="A0A432ZFV5"/>
<evidence type="ECO:0000256" key="13">
    <source>
        <dbReference type="PROSITE-ProRule" id="PRU10144"/>
    </source>
</evidence>
<keyword evidence="7" id="KW-0408">Iron</keyword>
<gene>
    <name evidence="17" type="ORF">CWI83_07650</name>
</gene>
<evidence type="ECO:0000256" key="9">
    <source>
        <dbReference type="ARBA" id="ARBA00023077"/>
    </source>
</evidence>
<organism evidence="17 18">
    <name type="scientific">Pseudidiomarina taiwanensis</name>
    <dbReference type="NCBI Taxonomy" id="337250"/>
    <lineage>
        <taxon>Bacteria</taxon>
        <taxon>Pseudomonadati</taxon>
        <taxon>Pseudomonadota</taxon>
        <taxon>Gammaproteobacteria</taxon>
        <taxon>Alteromonadales</taxon>
        <taxon>Idiomarinaceae</taxon>
        <taxon>Pseudidiomarina</taxon>
    </lineage>
</organism>
<dbReference type="Pfam" id="PF00593">
    <property type="entry name" value="TonB_dep_Rec_b-barrel"/>
    <property type="match status" value="1"/>
</dbReference>
<evidence type="ECO:0000256" key="6">
    <source>
        <dbReference type="ARBA" id="ARBA00022729"/>
    </source>
</evidence>
<keyword evidence="9 14" id="KW-0798">TonB box</keyword>
<feature type="short sequence motif" description="TonB C-terminal box" evidence="13">
    <location>
        <begin position="692"/>
        <end position="709"/>
    </location>
</feature>
<reference evidence="17 18" key="1">
    <citation type="journal article" date="2011" name="Front. Microbiol.">
        <title>Genomic signatures of strain selection and enhancement in Bacillus atrophaeus var. globigii, a historical biowarfare simulant.</title>
        <authorList>
            <person name="Gibbons H.S."/>
            <person name="Broomall S.M."/>
            <person name="McNew L.A."/>
            <person name="Daligault H."/>
            <person name="Chapman C."/>
            <person name="Bruce D."/>
            <person name="Karavis M."/>
            <person name="Krepps M."/>
            <person name="McGregor P.A."/>
            <person name="Hong C."/>
            <person name="Park K.H."/>
            <person name="Akmal A."/>
            <person name="Feldman A."/>
            <person name="Lin J.S."/>
            <person name="Chang W.E."/>
            <person name="Higgs B.W."/>
            <person name="Demirev P."/>
            <person name="Lindquist J."/>
            <person name="Liem A."/>
            <person name="Fochler E."/>
            <person name="Read T.D."/>
            <person name="Tapia R."/>
            <person name="Johnson S."/>
            <person name="Bishop-Lilly K.A."/>
            <person name="Detter C."/>
            <person name="Han C."/>
            <person name="Sozhamannan S."/>
            <person name="Rosenzweig C.N."/>
            <person name="Skowronski E.W."/>
        </authorList>
    </citation>
    <scope>NUCLEOTIDE SEQUENCE [LARGE SCALE GENOMIC DNA]</scope>
    <source>
        <strain evidence="17 18">PIT1</strain>
    </source>
</reference>
<dbReference type="InterPro" id="IPR036942">
    <property type="entry name" value="Beta-barrel_TonB_sf"/>
</dbReference>
<dbReference type="Gene3D" id="2.40.170.20">
    <property type="entry name" value="TonB-dependent receptor, beta-barrel domain"/>
    <property type="match status" value="1"/>
</dbReference>